<organism evidence="1 2">
    <name type="scientific">Nicotiana attenuata</name>
    <name type="common">Coyote tobacco</name>
    <dbReference type="NCBI Taxonomy" id="49451"/>
    <lineage>
        <taxon>Eukaryota</taxon>
        <taxon>Viridiplantae</taxon>
        <taxon>Streptophyta</taxon>
        <taxon>Embryophyta</taxon>
        <taxon>Tracheophyta</taxon>
        <taxon>Spermatophyta</taxon>
        <taxon>Magnoliopsida</taxon>
        <taxon>eudicotyledons</taxon>
        <taxon>Gunneridae</taxon>
        <taxon>Pentapetalae</taxon>
        <taxon>asterids</taxon>
        <taxon>lamiids</taxon>
        <taxon>Solanales</taxon>
        <taxon>Solanaceae</taxon>
        <taxon>Nicotianoideae</taxon>
        <taxon>Nicotianeae</taxon>
        <taxon>Nicotiana</taxon>
    </lineage>
</organism>
<dbReference type="Proteomes" id="UP000187609">
    <property type="component" value="Unassembled WGS sequence"/>
</dbReference>
<comment type="caution">
    <text evidence="1">The sequence shown here is derived from an EMBL/GenBank/DDBJ whole genome shotgun (WGS) entry which is preliminary data.</text>
</comment>
<proteinExistence type="predicted"/>
<protein>
    <submittedName>
        <fullName evidence="1">Uncharacterized protein</fullName>
    </submittedName>
</protein>
<accession>A0A1J6JZ49</accession>
<evidence type="ECO:0000313" key="2">
    <source>
        <dbReference type="Proteomes" id="UP000187609"/>
    </source>
</evidence>
<reference evidence="1" key="1">
    <citation type="submission" date="2016-11" db="EMBL/GenBank/DDBJ databases">
        <title>The genome of Nicotiana attenuata.</title>
        <authorList>
            <person name="Xu S."/>
            <person name="Brockmoeller T."/>
            <person name="Gaquerel E."/>
            <person name="Navarro A."/>
            <person name="Kuhl H."/>
            <person name="Gase K."/>
            <person name="Ling Z."/>
            <person name="Zhou W."/>
            <person name="Kreitzer C."/>
            <person name="Stanke M."/>
            <person name="Tang H."/>
            <person name="Lyons E."/>
            <person name="Pandey P."/>
            <person name="Pandey S.P."/>
            <person name="Timmermann B."/>
            <person name="Baldwin I.T."/>
        </authorList>
    </citation>
    <scope>NUCLEOTIDE SEQUENCE [LARGE SCALE GENOMIC DNA]</scope>
    <source>
        <strain evidence="1">UT</strain>
    </source>
</reference>
<name>A0A1J6JZ49_NICAT</name>
<sequence length="230" mass="24950">MLSANVFNESNLDVLFRIMTLVGGHHVFQARFLRLRTDDDRKQYIDARIKEAAVREKDKVGTYTSEWHTTHCPHQPFPYPPEPLPCPPEPFPCPPEPFPCVSTHGNSSEGQGKGSGGQCGGVPRWEWFRWTAGWVVISDGNGSGVLQVGVTSDGNGSGGTFPPSQEVLDGSGGEQVVVPVEGTLLLSQEVLDGSGGQLVQQVVVFADGLCLQTNQISMVRVDSRFMSLLI</sequence>
<gene>
    <name evidence="1" type="ORF">A4A49_28934</name>
</gene>
<keyword evidence="2" id="KW-1185">Reference proteome</keyword>
<dbReference type="AlphaFoldDB" id="A0A1J6JZ49"/>
<evidence type="ECO:0000313" key="1">
    <source>
        <dbReference type="EMBL" id="OIT23034.1"/>
    </source>
</evidence>
<dbReference type="Gramene" id="OIT23034">
    <property type="protein sequence ID" value="OIT23034"/>
    <property type="gene ID" value="A4A49_28934"/>
</dbReference>
<dbReference type="EMBL" id="MJEQ01003363">
    <property type="protein sequence ID" value="OIT23034.1"/>
    <property type="molecule type" value="Genomic_DNA"/>
</dbReference>